<dbReference type="InterPro" id="IPR027785">
    <property type="entry name" value="UvrD-like_helicase_C"/>
</dbReference>
<dbReference type="Proteomes" id="UP000799092">
    <property type="component" value="Unassembled WGS sequence"/>
</dbReference>
<keyword evidence="4 5" id="KW-0067">ATP-binding</keyword>
<dbReference type="GO" id="GO:0016787">
    <property type="term" value="F:hydrolase activity"/>
    <property type="evidence" value="ECO:0007669"/>
    <property type="project" value="UniProtKB-UniRule"/>
</dbReference>
<keyword evidence="2 5" id="KW-0378">Hydrolase</keyword>
<keyword evidence="1 5" id="KW-0547">Nucleotide-binding</keyword>
<feature type="domain" description="UvrD-like helicase ATP-binding" evidence="6">
    <location>
        <begin position="212"/>
        <end position="613"/>
    </location>
</feature>
<dbReference type="Pfam" id="PF00580">
    <property type="entry name" value="UvrD-helicase"/>
    <property type="match status" value="1"/>
</dbReference>
<dbReference type="PROSITE" id="PS51198">
    <property type="entry name" value="UVRD_HELICASE_ATP_BIND"/>
    <property type="match status" value="1"/>
</dbReference>
<dbReference type="GO" id="GO:0000725">
    <property type="term" value="P:recombinational repair"/>
    <property type="evidence" value="ECO:0007669"/>
    <property type="project" value="TreeGrafter"/>
</dbReference>
<feature type="binding site" evidence="5">
    <location>
        <begin position="233"/>
        <end position="240"/>
    </location>
    <ligand>
        <name>ATP</name>
        <dbReference type="ChEBI" id="CHEBI:30616"/>
    </ligand>
</feature>
<dbReference type="GO" id="GO:0043138">
    <property type="term" value="F:3'-5' DNA helicase activity"/>
    <property type="evidence" value="ECO:0007669"/>
    <property type="project" value="TreeGrafter"/>
</dbReference>
<dbReference type="InterPro" id="IPR014016">
    <property type="entry name" value="UvrD-like_ATP-bd"/>
</dbReference>
<keyword evidence="3 5" id="KW-0347">Helicase</keyword>
<dbReference type="GO" id="GO:0005524">
    <property type="term" value="F:ATP binding"/>
    <property type="evidence" value="ECO:0007669"/>
    <property type="project" value="UniProtKB-UniRule"/>
</dbReference>
<dbReference type="GO" id="GO:0003677">
    <property type="term" value="F:DNA binding"/>
    <property type="evidence" value="ECO:0007669"/>
    <property type="project" value="InterPro"/>
</dbReference>
<dbReference type="SUPFAM" id="SSF52540">
    <property type="entry name" value="P-loop containing nucleoside triphosphate hydrolases"/>
    <property type="match status" value="1"/>
</dbReference>
<dbReference type="InterPro" id="IPR000212">
    <property type="entry name" value="DNA_helicase_UvrD/REP"/>
</dbReference>
<gene>
    <name evidence="7" type="ORF">GH741_16435</name>
</gene>
<dbReference type="OrthoDB" id="9787585at2"/>
<proteinExistence type="predicted"/>
<evidence type="ECO:0000313" key="8">
    <source>
        <dbReference type="Proteomes" id="UP000799092"/>
    </source>
</evidence>
<evidence type="ECO:0000256" key="1">
    <source>
        <dbReference type="ARBA" id="ARBA00022741"/>
    </source>
</evidence>
<comment type="caution">
    <text evidence="7">The sequence shown here is derived from an EMBL/GenBank/DDBJ whole genome shotgun (WGS) entry which is preliminary data.</text>
</comment>
<keyword evidence="8" id="KW-1185">Reference proteome</keyword>
<evidence type="ECO:0000256" key="5">
    <source>
        <dbReference type="PROSITE-ProRule" id="PRU00560"/>
    </source>
</evidence>
<evidence type="ECO:0000256" key="2">
    <source>
        <dbReference type="ARBA" id="ARBA00022801"/>
    </source>
</evidence>
<dbReference type="InterPro" id="IPR048228">
    <property type="entry name" value="HelD_bacillota"/>
</dbReference>
<dbReference type="RefSeq" id="WP_153737847.1">
    <property type="nucleotide sequence ID" value="NZ_WJNG01000015.1"/>
</dbReference>
<protein>
    <submittedName>
        <fullName evidence="7">AAA family ATPase</fullName>
    </submittedName>
</protein>
<dbReference type="EMBL" id="WJNG01000015">
    <property type="protein sequence ID" value="MRH44232.1"/>
    <property type="molecule type" value="Genomic_DNA"/>
</dbReference>
<reference evidence="7" key="1">
    <citation type="submission" date="2019-11" db="EMBL/GenBank/DDBJ databases">
        <authorList>
            <person name="Li J."/>
        </authorList>
    </citation>
    <scope>NUCLEOTIDE SEQUENCE</scope>
    <source>
        <strain evidence="7">B6B</strain>
    </source>
</reference>
<dbReference type="GO" id="GO:0005829">
    <property type="term" value="C:cytosol"/>
    <property type="evidence" value="ECO:0007669"/>
    <property type="project" value="TreeGrafter"/>
</dbReference>
<dbReference type="AlphaFoldDB" id="A0A6A8DSQ2"/>
<dbReference type="PANTHER" id="PTHR11070:SF17">
    <property type="entry name" value="DNA HELICASE IV"/>
    <property type="match status" value="1"/>
</dbReference>
<evidence type="ECO:0000256" key="3">
    <source>
        <dbReference type="ARBA" id="ARBA00022806"/>
    </source>
</evidence>
<dbReference type="NCBIfam" id="NF041464">
    <property type="entry name" value="HelD_BACSU"/>
    <property type="match status" value="1"/>
</dbReference>
<dbReference type="InterPro" id="IPR027417">
    <property type="entry name" value="P-loop_NTPase"/>
</dbReference>
<evidence type="ECO:0000259" key="6">
    <source>
        <dbReference type="PROSITE" id="PS51198"/>
    </source>
</evidence>
<dbReference type="PANTHER" id="PTHR11070">
    <property type="entry name" value="UVRD / RECB / PCRA DNA HELICASE FAMILY MEMBER"/>
    <property type="match status" value="1"/>
</dbReference>
<sequence>MDEKDTEWKEEQQRVDQVVKEIQSKITSFNERAKGLKEKVIDIRKNFWDDVTVNLDEPDDIIETQASLKQQAEFLSERERSHGQVSEQLKTLERMEDSPYFGRIDFAEDGESTAEPIYIGISSLMDEKDEEFLIYDWRAPISSLYYDYPPGHAQYQTIEGTIDGEIELKRQFIIRNSKLKGLFDTGLTIGDHLLQTVLGNNADTNMKSIVATIQREQNQIIRNEKSDLLIVQGVAGSGKTSAALQRIAYLLYSYREVLSSEDIILFSPNPLFNSYVATVLPELGEENMKQTTFFQYVDAQLGRQFTIESPFDQMEYYLTGKGEDYSTRVDGISYKASLTFKHQLEEFVHKLGDEGLRFRNIKFRGEEIISNQEIKSYFYSLENNIAIPNRMESVAKWLLNKISEFERIEREKDWVIEESELLDKEDYLNVHRQLQEENKFSDDTFDDFEREEKLLRKLVIEDRLKPLKQKIKRMFFVDIKNTYIHLLKQSYQTEKKGADLPKNWSAIAQQTIENIKDKYLTWEDSTPYLYFQKMLVGFHENRSIRHVFIDEAQDYSPIQFAYLKKLFPSSRMTLLGDINQAIYAHALHQETLLSDKMKEKHERITLTRSYRSTRPIVEFTKSFMPNGELIEPFNREGEKPVLIEVENTDILNEKLLQEIEKFQSKGHQTVAVICKTVKESEMVYRMLENKIEVKLMSQQSHTFQKGLVVIPAYLAKGIEFDAVIIYNASNTQYSKELERNLFYTAGTRAMHELTMFSLGEPTAFINVVPRNKFIHYKIHAVHKGQ</sequence>
<organism evidence="7 8">
    <name type="scientific">Aquibacillus halophilus</name>
    <dbReference type="NCBI Taxonomy" id="930132"/>
    <lineage>
        <taxon>Bacteria</taxon>
        <taxon>Bacillati</taxon>
        <taxon>Bacillota</taxon>
        <taxon>Bacilli</taxon>
        <taxon>Bacillales</taxon>
        <taxon>Bacillaceae</taxon>
        <taxon>Aquibacillus</taxon>
    </lineage>
</organism>
<evidence type="ECO:0000256" key="4">
    <source>
        <dbReference type="ARBA" id="ARBA00022840"/>
    </source>
</evidence>
<name>A0A6A8DSQ2_9BACI</name>
<dbReference type="Pfam" id="PF13538">
    <property type="entry name" value="UvrD_C_2"/>
    <property type="match status" value="1"/>
</dbReference>
<evidence type="ECO:0000313" key="7">
    <source>
        <dbReference type="EMBL" id="MRH44232.1"/>
    </source>
</evidence>
<accession>A0A6A8DSQ2</accession>
<dbReference type="Gene3D" id="3.40.50.300">
    <property type="entry name" value="P-loop containing nucleotide triphosphate hydrolases"/>
    <property type="match status" value="3"/>
</dbReference>